<dbReference type="PROSITE" id="PS01161">
    <property type="entry name" value="GLC_GALNAC_ISOMERASE"/>
    <property type="match status" value="1"/>
</dbReference>
<reference evidence="9 10" key="1">
    <citation type="journal article" date="2010" name="BMC Genomics">
        <title>Genome analysis and comparative genomics of a Giardia intestinalis assemblage E isolate.</title>
        <authorList>
            <person name="Jerlstrom-Hultqvist J."/>
            <person name="Franzen O."/>
            <person name="Ankarklev J."/>
            <person name="Xu F."/>
            <person name="Nohynkova E."/>
            <person name="Andersson J.O."/>
            <person name="Svard S.G."/>
            <person name="Andersson B."/>
        </authorList>
    </citation>
    <scope>NUCLEOTIDE SEQUENCE [LARGE SCALE GENOMIC DNA]</scope>
    <source>
        <strain evidence="9 10">P15</strain>
    </source>
</reference>
<proteinExistence type="inferred from homology"/>
<dbReference type="Gene3D" id="3.40.50.1360">
    <property type="match status" value="1"/>
</dbReference>
<evidence type="ECO:0000259" key="8">
    <source>
        <dbReference type="Pfam" id="PF01182"/>
    </source>
</evidence>
<comment type="caution">
    <text evidence="9">The sequence shown here is derived from an EMBL/GenBank/DDBJ whole genome shotgun (WGS) entry which is preliminary data.</text>
</comment>
<dbReference type="OrthoDB" id="7663298at2759"/>
<dbReference type="CDD" id="cd01399">
    <property type="entry name" value="GlcN6P_deaminase"/>
    <property type="match status" value="1"/>
</dbReference>
<evidence type="ECO:0000256" key="7">
    <source>
        <dbReference type="RuleBase" id="RU361197"/>
    </source>
</evidence>
<dbReference type="GO" id="GO:0004342">
    <property type="term" value="F:glucosamine-6-phosphate deaminase activity"/>
    <property type="evidence" value="ECO:0007669"/>
    <property type="project" value="UniProtKB-UniRule"/>
</dbReference>
<dbReference type="Proteomes" id="UP000008974">
    <property type="component" value="Unassembled WGS sequence"/>
</dbReference>
<dbReference type="GO" id="GO:0019262">
    <property type="term" value="P:N-acetylneuraminate catabolic process"/>
    <property type="evidence" value="ECO:0007669"/>
    <property type="project" value="TreeGrafter"/>
</dbReference>
<keyword evidence="5 7" id="KW-0119">Carbohydrate metabolism</keyword>
<dbReference type="GO" id="GO:0005975">
    <property type="term" value="P:carbohydrate metabolic process"/>
    <property type="evidence" value="ECO:0007669"/>
    <property type="project" value="InterPro"/>
</dbReference>
<dbReference type="NCBIfam" id="TIGR00502">
    <property type="entry name" value="nagB"/>
    <property type="match status" value="1"/>
</dbReference>
<comment type="similarity">
    <text evidence="2 7">Belongs to the glucosamine/galactosamine-6-phosphate isomerase family.</text>
</comment>
<dbReference type="GO" id="GO:0005737">
    <property type="term" value="C:cytoplasm"/>
    <property type="evidence" value="ECO:0007669"/>
    <property type="project" value="TreeGrafter"/>
</dbReference>
<accession>E1F1H8</accession>
<dbReference type="InterPro" id="IPR018321">
    <property type="entry name" value="Glucosamine6P_isomerase_CS"/>
</dbReference>
<organism evidence="9 10">
    <name type="scientific">Giardia intestinalis (strain P15)</name>
    <name type="common">Giardia lamblia</name>
    <dbReference type="NCBI Taxonomy" id="658858"/>
    <lineage>
        <taxon>Eukaryota</taxon>
        <taxon>Metamonada</taxon>
        <taxon>Diplomonadida</taxon>
        <taxon>Hexamitidae</taxon>
        <taxon>Giardiinae</taxon>
        <taxon>Giardia</taxon>
    </lineage>
</organism>
<dbReference type="GO" id="GO:0042802">
    <property type="term" value="F:identical protein binding"/>
    <property type="evidence" value="ECO:0007669"/>
    <property type="project" value="TreeGrafter"/>
</dbReference>
<evidence type="ECO:0000313" key="9">
    <source>
        <dbReference type="EMBL" id="EFO63659.1"/>
    </source>
</evidence>
<keyword evidence="4 7" id="KW-0378">Hydrolase</keyword>
<evidence type="ECO:0000256" key="1">
    <source>
        <dbReference type="ARBA" id="ARBA00000644"/>
    </source>
</evidence>
<dbReference type="InterPro" id="IPR037171">
    <property type="entry name" value="NagB/RpiA_transferase-like"/>
</dbReference>
<gene>
    <name evidence="9" type="ORF">GLP15_207</name>
</gene>
<dbReference type="SUPFAM" id="SSF100950">
    <property type="entry name" value="NagB/RpiA/CoA transferase-like"/>
    <property type="match status" value="1"/>
</dbReference>
<evidence type="ECO:0000256" key="5">
    <source>
        <dbReference type="ARBA" id="ARBA00023277"/>
    </source>
</evidence>
<name>E1F1H8_GIAIA</name>
<dbReference type="Pfam" id="PF01182">
    <property type="entry name" value="Glucosamine_iso"/>
    <property type="match status" value="1"/>
</dbReference>
<evidence type="ECO:0000313" key="10">
    <source>
        <dbReference type="Proteomes" id="UP000008974"/>
    </source>
</evidence>
<comment type="function">
    <text evidence="6">Catalyzes the reversible conversion of alpha-D-glucosamine 6-phosphate (GlcN-6P) into beta-D-fructose 6-phosphate (Fru-6P) and ammonium ion, a regulatory reaction step in de novo uridine diphosphate-N-acetyl-alpha-D-glucosamine (UDP-GlcNAc) biosynthesis via hexosamine pathway.</text>
</comment>
<dbReference type="EMBL" id="ACVC01000123">
    <property type="protein sequence ID" value="EFO63659.1"/>
    <property type="molecule type" value="Genomic_DNA"/>
</dbReference>
<comment type="subunit">
    <text evidence="3">Homohexamer.</text>
</comment>
<dbReference type="STRING" id="658858.E1F1H8"/>
<protein>
    <recommendedName>
        <fullName evidence="7">Glucosamine-6-phosphate isomerase</fullName>
        <ecNumber evidence="7">3.5.99.6</ecNumber>
    </recommendedName>
    <alternativeName>
        <fullName evidence="7">Glucosamine-6-phosphate isomerase</fullName>
    </alternativeName>
</protein>
<dbReference type="InterPro" id="IPR006148">
    <property type="entry name" value="Glc/Gal-6P_isomerase"/>
</dbReference>
<evidence type="ECO:0000256" key="3">
    <source>
        <dbReference type="ARBA" id="ARBA00011643"/>
    </source>
</evidence>
<dbReference type="HAMAP" id="MF_01241">
    <property type="entry name" value="GlcN6P_deamin"/>
    <property type="match status" value="1"/>
</dbReference>
<feature type="domain" description="Glucosamine/galactosamine-6-phosphate isomerase" evidence="8">
    <location>
        <begin position="14"/>
        <end position="225"/>
    </location>
</feature>
<dbReference type="PANTHER" id="PTHR11280">
    <property type="entry name" value="GLUCOSAMINE-6-PHOSPHATE ISOMERASE"/>
    <property type="match status" value="1"/>
</dbReference>
<sequence length="266" mass="29308">MPSIHVSKCADPAIKLAHRIAEVVRGKPSCVLGLATGSTPIPVYQELARLHREEGLDFSQVKTFNLDEYAGLPPTHDQSYRFFMEEHLFSKVNIKPENVHFLNGMASDYEKECERYEQELKAIGPCDIWLLGIGHNGHIAFNEPGSPRDSRTRVVSLTQSTIDANARFFGNDKSKVPTKALSVGIATIMESREILLLATGESKREAVTKSVKGKCEAHCPASFLHEHPHCRFYVDMDAGKEVDSTCCQATNQAGCCSSTSCHATKA</sequence>
<dbReference type="AlphaFoldDB" id="E1F1H8"/>
<dbReference type="OMA" id="MEFSKHI"/>
<evidence type="ECO:0000256" key="4">
    <source>
        <dbReference type="ARBA" id="ARBA00022801"/>
    </source>
</evidence>
<dbReference type="EC" id="3.5.99.6" evidence="7"/>
<comment type="catalytic activity">
    <reaction evidence="1 7">
        <text>alpha-D-glucosamine 6-phosphate + H2O = beta-D-fructose 6-phosphate + NH4(+)</text>
        <dbReference type="Rhea" id="RHEA:12172"/>
        <dbReference type="ChEBI" id="CHEBI:15377"/>
        <dbReference type="ChEBI" id="CHEBI:28938"/>
        <dbReference type="ChEBI" id="CHEBI:57634"/>
        <dbReference type="ChEBI" id="CHEBI:75989"/>
        <dbReference type="EC" id="3.5.99.6"/>
    </reaction>
</comment>
<dbReference type="GO" id="GO:0006043">
    <property type="term" value="P:glucosamine catabolic process"/>
    <property type="evidence" value="ECO:0007669"/>
    <property type="project" value="TreeGrafter"/>
</dbReference>
<evidence type="ECO:0000256" key="6">
    <source>
        <dbReference type="ARBA" id="ARBA00049961"/>
    </source>
</evidence>
<evidence type="ECO:0000256" key="2">
    <source>
        <dbReference type="ARBA" id="ARBA00005526"/>
    </source>
</evidence>
<dbReference type="InterPro" id="IPR004547">
    <property type="entry name" value="Glucosamine6P_isomerase"/>
</dbReference>
<dbReference type="PANTHER" id="PTHR11280:SF5">
    <property type="entry name" value="GLUCOSAMINE-6-PHOSPHATE ISOMERASE"/>
    <property type="match status" value="1"/>
</dbReference>
<dbReference type="GO" id="GO:0006046">
    <property type="term" value="P:N-acetylglucosamine catabolic process"/>
    <property type="evidence" value="ECO:0007669"/>
    <property type="project" value="TreeGrafter"/>
</dbReference>
<dbReference type="VEuPathDB" id="GiardiaDB:GLP15_207"/>
<dbReference type="FunFam" id="3.40.50.1360:FF:000003">
    <property type="entry name" value="Glucosamine-6-phosphate deaminase"/>
    <property type="match status" value="1"/>
</dbReference>